<keyword evidence="10" id="KW-1185">Reference proteome</keyword>
<evidence type="ECO:0000256" key="8">
    <source>
        <dbReference type="SAM" id="Phobius"/>
    </source>
</evidence>
<dbReference type="eggNOG" id="COG1292">
    <property type="taxonomic scope" value="Bacteria"/>
</dbReference>
<dbReference type="PANTHER" id="PTHR30047">
    <property type="entry name" value="HIGH-AFFINITY CHOLINE TRANSPORT PROTEIN-RELATED"/>
    <property type="match status" value="1"/>
</dbReference>
<feature type="transmembrane region" description="Helical" evidence="8">
    <location>
        <begin position="148"/>
        <end position="171"/>
    </location>
</feature>
<protein>
    <submittedName>
        <fullName evidence="9">Choline/glycine/proline betaine transport protein</fullName>
    </submittedName>
</protein>
<reference evidence="10" key="1">
    <citation type="submission" date="2016-10" db="EMBL/GenBank/DDBJ databases">
        <authorList>
            <person name="Varghese N."/>
            <person name="Submissions S."/>
        </authorList>
    </citation>
    <scope>NUCLEOTIDE SEQUENCE [LARGE SCALE GENOMIC DNA]</scope>
    <source>
        <strain evidence="10">DSM 4002</strain>
    </source>
</reference>
<feature type="transmembrane region" description="Helical" evidence="8">
    <location>
        <begin position="237"/>
        <end position="259"/>
    </location>
</feature>
<dbReference type="EMBL" id="FOUT01000001">
    <property type="protein sequence ID" value="SFM55493.1"/>
    <property type="molecule type" value="Genomic_DNA"/>
</dbReference>
<comment type="subcellular location">
    <subcellularLocation>
        <location evidence="1">Cell membrane</location>
        <topology evidence="1">Multi-pass membrane protein</topology>
    </subcellularLocation>
</comment>
<evidence type="ECO:0000256" key="5">
    <source>
        <dbReference type="ARBA" id="ARBA00022692"/>
    </source>
</evidence>
<feature type="transmembrane region" description="Helical" evidence="8">
    <location>
        <begin position="21"/>
        <end position="41"/>
    </location>
</feature>
<feature type="transmembrane region" description="Helical" evidence="8">
    <location>
        <begin position="198"/>
        <end position="217"/>
    </location>
</feature>
<evidence type="ECO:0000256" key="4">
    <source>
        <dbReference type="ARBA" id="ARBA00022475"/>
    </source>
</evidence>
<feature type="transmembrane region" description="Helical" evidence="8">
    <location>
        <begin position="403"/>
        <end position="432"/>
    </location>
</feature>
<dbReference type="NCBIfam" id="TIGR00842">
    <property type="entry name" value="bcct"/>
    <property type="match status" value="1"/>
</dbReference>
<dbReference type="Proteomes" id="UP000182961">
    <property type="component" value="Unassembled WGS sequence"/>
</dbReference>
<feature type="transmembrane region" description="Helical" evidence="8">
    <location>
        <begin position="99"/>
        <end position="119"/>
    </location>
</feature>
<dbReference type="GO" id="GO:0022857">
    <property type="term" value="F:transmembrane transporter activity"/>
    <property type="evidence" value="ECO:0007669"/>
    <property type="project" value="InterPro"/>
</dbReference>
<dbReference type="PANTHER" id="PTHR30047:SF7">
    <property type="entry name" value="HIGH-AFFINITY CHOLINE TRANSPORT PROTEIN"/>
    <property type="match status" value="1"/>
</dbReference>
<keyword evidence="7 8" id="KW-0472">Membrane</keyword>
<keyword evidence="3" id="KW-0813">Transport</keyword>
<evidence type="ECO:0000256" key="3">
    <source>
        <dbReference type="ARBA" id="ARBA00022448"/>
    </source>
</evidence>
<gene>
    <name evidence="9" type="ORF">SAMN05444143_101507</name>
</gene>
<feature type="transmembrane region" description="Helical" evidence="8">
    <location>
        <begin position="453"/>
        <end position="470"/>
    </location>
</feature>
<dbReference type="GO" id="GO:0005886">
    <property type="term" value="C:plasma membrane"/>
    <property type="evidence" value="ECO:0007669"/>
    <property type="project" value="UniProtKB-SubCell"/>
</dbReference>
<evidence type="ECO:0000256" key="7">
    <source>
        <dbReference type="ARBA" id="ARBA00023136"/>
    </source>
</evidence>
<proteinExistence type="inferred from homology"/>
<keyword evidence="6 8" id="KW-1133">Transmembrane helix</keyword>
<dbReference type="RefSeq" id="WP_244530672.1">
    <property type="nucleotide sequence ID" value="NZ_CBCRUM010000021.1"/>
</dbReference>
<dbReference type="AlphaFoldDB" id="A0A1I4RTZ8"/>
<evidence type="ECO:0000313" key="10">
    <source>
        <dbReference type="Proteomes" id="UP000182961"/>
    </source>
</evidence>
<feature type="transmembrane region" description="Helical" evidence="8">
    <location>
        <begin position="61"/>
        <end position="79"/>
    </location>
</feature>
<organism evidence="9 10">
    <name type="scientific">Flavobacterium succinicans</name>
    <dbReference type="NCBI Taxonomy" id="29536"/>
    <lineage>
        <taxon>Bacteria</taxon>
        <taxon>Pseudomonadati</taxon>
        <taxon>Bacteroidota</taxon>
        <taxon>Flavobacteriia</taxon>
        <taxon>Flavobacteriales</taxon>
        <taxon>Flavobacteriaceae</taxon>
        <taxon>Flavobacterium</taxon>
    </lineage>
</organism>
<keyword evidence="4" id="KW-1003">Cell membrane</keyword>
<evidence type="ECO:0000313" key="9">
    <source>
        <dbReference type="EMBL" id="SFM55493.1"/>
    </source>
</evidence>
<dbReference type="Pfam" id="PF02028">
    <property type="entry name" value="BCCT"/>
    <property type="match status" value="1"/>
</dbReference>
<feature type="transmembrane region" description="Helical" evidence="8">
    <location>
        <begin position="328"/>
        <end position="346"/>
    </location>
</feature>
<dbReference type="InterPro" id="IPR018093">
    <property type="entry name" value="BCCT_CS"/>
</dbReference>
<evidence type="ECO:0000256" key="6">
    <source>
        <dbReference type="ARBA" id="ARBA00022989"/>
    </source>
</evidence>
<keyword evidence="5 8" id="KW-0812">Transmembrane</keyword>
<feature type="transmembrane region" description="Helical" evidence="8">
    <location>
        <begin position="482"/>
        <end position="501"/>
    </location>
</feature>
<evidence type="ECO:0000256" key="2">
    <source>
        <dbReference type="ARBA" id="ARBA00005658"/>
    </source>
</evidence>
<comment type="similarity">
    <text evidence="2">Belongs to the BCCT transporter (TC 2.A.15) family.</text>
</comment>
<accession>A0A1I4RTZ8</accession>
<sequence>MDKSMTLLYLLEKIKTNFTASVALPSIFLIVLLSLFCGFFSEQAATMLGVFKGVIFDNLSWFYVLLVTVFVLFLLFVAISKFGKIKLGADDCEPEYSYFSWVSMLFAAGMGIGLMYFGVSETMAHYANPAIGDLDVHLRAKEAQLYTFFHWGIHAWAIYGVVGLSLAYFAYRYSLPLAIRSGFYPVLKDKINGRLGNIVDVFGLCSTFFGITTTLGFGVVQLCAGLHCLGVISDTSFGYQALIVVLVMGVAVVSALSGLGKGVKIMSEINIILATLLMLFVLIFGPTIYILSTFTEGLGHYVSHFASLTFNTYAYEKESQAWFSNWTILYWAWWISWAPYVGLFIAKISKGRSIREFIIAVLLIPSLFNFVWMTVFGSSAVWIDEFVAHGAISEFAKDPNTLLFNFFAYFPLSGFLNVLAIVIICVFFITSADSGIYIMNSIASRGVGVAPKWQNVFWGVLLIIVSLSLLRSGGLASLQTMTLVMALPFGIIMLLLCFSLWKALLADDQYSSVKYSHASNNWNDVHWKLRLRKILSYSKKKDIKTFLNQTVREAFEEMVLELQKNDIVATITEEKSPIHAIELVIEYEKLKNFKYGVKSQVLTVSTALRREDNAPDIDHETVFVPVTYFDDNRRGYDIQYLSKDEIIADVLRQYERFLNLGSGDTTDLLLKI</sequence>
<evidence type="ECO:0000256" key="1">
    <source>
        <dbReference type="ARBA" id="ARBA00004651"/>
    </source>
</evidence>
<name>A0A1I4RTZ8_9FLAO</name>
<feature type="transmembrane region" description="Helical" evidence="8">
    <location>
        <begin position="358"/>
        <end position="383"/>
    </location>
</feature>
<dbReference type="PROSITE" id="PS01303">
    <property type="entry name" value="BCCT"/>
    <property type="match status" value="1"/>
</dbReference>
<dbReference type="InterPro" id="IPR000060">
    <property type="entry name" value="BCCT_transptr"/>
</dbReference>
<feature type="transmembrane region" description="Helical" evidence="8">
    <location>
        <begin position="271"/>
        <end position="291"/>
    </location>
</feature>